<keyword evidence="1" id="KW-0238">DNA-binding</keyword>
<dbReference type="Proteomes" id="UP000054485">
    <property type="component" value="Unassembled WGS sequence"/>
</dbReference>
<sequence>MERLIYERSINLGLALDRSTNLTYSSALNSYITFCDLHHLAIDPTEDTLSFFVTFMGSHINPRSVDNYLSGICSLLEEFYPQVRHARRSRLVSRTLKGIKRRYGVPVRRKLPLSRSDLGTVLASLSSPAHHDDLLFAAQLLDGFYGLLRLGELVWPDNPSLRSDSKVTHRTSVVIAESYHSFVLPTHKADRQFEGSTIVIHQTDSEDAHGTFLSYLASRDKCFPFHSSLWVRSDGTIPTRAWFISRLRNFFPESISGHSLRAGGATSLAAAGVTADRIQAMGRWSSDSFHIYVRKNPALLHALVFHGRSIHEPVFRAI</sequence>
<dbReference type="GO" id="GO:0003677">
    <property type="term" value="F:DNA binding"/>
    <property type="evidence" value="ECO:0007669"/>
    <property type="project" value="UniProtKB-KW"/>
</dbReference>
<dbReference type="PANTHER" id="PTHR34605">
    <property type="entry name" value="PHAGE_INTEGRASE DOMAIN-CONTAINING PROTEIN"/>
    <property type="match status" value="1"/>
</dbReference>
<dbReference type="AlphaFoldDB" id="A0A0D0APT6"/>
<dbReference type="InterPro" id="IPR013762">
    <property type="entry name" value="Integrase-like_cat_sf"/>
</dbReference>
<evidence type="ECO:0000256" key="2">
    <source>
        <dbReference type="ARBA" id="ARBA00023172"/>
    </source>
</evidence>
<dbReference type="SUPFAM" id="SSF56349">
    <property type="entry name" value="DNA breaking-rejoining enzymes"/>
    <property type="match status" value="1"/>
</dbReference>
<reference evidence="4" key="2">
    <citation type="submission" date="2015-01" db="EMBL/GenBank/DDBJ databases">
        <title>Evolutionary Origins and Diversification of the Mycorrhizal Mutualists.</title>
        <authorList>
            <consortium name="DOE Joint Genome Institute"/>
            <consortium name="Mycorrhizal Genomics Consortium"/>
            <person name="Kohler A."/>
            <person name="Kuo A."/>
            <person name="Nagy L.G."/>
            <person name="Floudas D."/>
            <person name="Copeland A."/>
            <person name="Barry K.W."/>
            <person name="Cichocki N."/>
            <person name="Veneault-Fourrey C."/>
            <person name="LaButti K."/>
            <person name="Lindquist E.A."/>
            <person name="Lipzen A."/>
            <person name="Lundell T."/>
            <person name="Morin E."/>
            <person name="Murat C."/>
            <person name="Riley R."/>
            <person name="Ohm R."/>
            <person name="Sun H."/>
            <person name="Tunlid A."/>
            <person name="Henrissat B."/>
            <person name="Grigoriev I.V."/>
            <person name="Hibbett D.S."/>
            <person name="Martin F."/>
        </authorList>
    </citation>
    <scope>NUCLEOTIDE SEQUENCE [LARGE SCALE GENOMIC DNA]</scope>
    <source>
        <strain evidence="4">UH-Slu-Lm8-n1</strain>
    </source>
</reference>
<organism evidence="3 4">
    <name type="scientific">Suillus luteus UH-Slu-Lm8-n1</name>
    <dbReference type="NCBI Taxonomy" id="930992"/>
    <lineage>
        <taxon>Eukaryota</taxon>
        <taxon>Fungi</taxon>
        <taxon>Dikarya</taxon>
        <taxon>Basidiomycota</taxon>
        <taxon>Agaricomycotina</taxon>
        <taxon>Agaricomycetes</taxon>
        <taxon>Agaricomycetidae</taxon>
        <taxon>Boletales</taxon>
        <taxon>Suillineae</taxon>
        <taxon>Suillaceae</taxon>
        <taxon>Suillus</taxon>
    </lineage>
</organism>
<dbReference type="Gene3D" id="1.10.443.10">
    <property type="entry name" value="Intergrase catalytic core"/>
    <property type="match status" value="1"/>
</dbReference>
<gene>
    <name evidence="3" type="ORF">CY34DRAFT_94561</name>
</gene>
<dbReference type="STRING" id="930992.A0A0D0APT6"/>
<dbReference type="OrthoDB" id="5598396at2759"/>
<dbReference type="SUPFAM" id="SSF47823">
    <property type="entry name" value="lambda integrase-like, N-terminal domain"/>
    <property type="match status" value="1"/>
</dbReference>
<dbReference type="HOGENOM" id="CLU_083223_0_0_1"/>
<proteinExistence type="predicted"/>
<dbReference type="Gene3D" id="1.10.150.130">
    <property type="match status" value="1"/>
</dbReference>
<protein>
    <recommendedName>
        <fullName evidence="5">Tyr recombinase domain-containing protein</fullName>
    </recommendedName>
</protein>
<dbReference type="GO" id="GO:0006310">
    <property type="term" value="P:DNA recombination"/>
    <property type="evidence" value="ECO:0007669"/>
    <property type="project" value="UniProtKB-KW"/>
</dbReference>
<name>A0A0D0APT6_9AGAM</name>
<keyword evidence="4" id="KW-1185">Reference proteome</keyword>
<evidence type="ECO:0008006" key="5">
    <source>
        <dbReference type="Google" id="ProtNLM"/>
    </source>
</evidence>
<dbReference type="InParanoid" id="A0A0D0APT6"/>
<dbReference type="EMBL" id="KN835535">
    <property type="protein sequence ID" value="KIK36362.1"/>
    <property type="molecule type" value="Genomic_DNA"/>
</dbReference>
<evidence type="ECO:0000313" key="3">
    <source>
        <dbReference type="EMBL" id="KIK36362.1"/>
    </source>
</evidence>
<dbReference type="InterPro" id="IPR010998">
    <property type="entry name" value="Integrase_recombinase_N"/>
</dbReference>
<dbReference type="GO" id="GO:0015074">
    <property type="term" value="P:DNA integration"/>
    <property type="evidence" value="ECO:0007669"/>
    <property type="project" value="InterPro"/>
</dbReference>
<evidence type="ECO:0000256" key="1">
    <source>
        <dbReference type="ARBA" id="ARBA00023125"/>
    </source>
</evidence>
<dbReference type="PANTHER" id="PTHR34605:SF3">
    <property type="entry name" value="P CELL-TYPE AGGLUTINATION PROTEIN MAP4-LIKE-RELATED"/>
    <property type="match status" value="1"/>
</dbReference>
<dbReference type="InterPro" id="IPR011010">
    <property type="entry name" value="DNA_brk_join_enz"/>
</dbReference>
<evidence type="ECO:0000313" key="4">
    <source>
        <dbReference type="Proteomes" id="UP000054485"/>
    </source>
</evidence>
<reference evidence="3 4" key="1">
    <citation type="submission" date="2014-04" db="EMBL/GenBank/DDBJ databases">
        <authorList>
            <consortium name="DOE Joint Genome Institute"/>
            <person name="Kuo A."/>
            <person name="Ruytinx J."/>
            <person name="Rineau F."/>
            <person name="Colpaert J."/>
            <person name="Kohler A."/>
            <person name="Nagy L.G."/>
            <person name="Floudas D."/>
            <person name="Copeland A."/>
            <person name="Barry K.W."/>
            <person name="Cichocki N."/>
            <person name="Veneault-Fourrey C."/>
            <person name="LaButti K."/>
            <person name="Lindquist E.A."/>
            <person name="Lipzen A."/>
            <person name="Lundell T."/>
            <person name="Morin E."/>
            <person name="Murat C."/>
            <person name="Sun H."/>
            <person name="Tunlid A."/>
            <person name="Henrissat B."/>
            <person name="Grigoriev I.V."/>
            <person name="Hibbett D.S."/>
            <person name="Martin F."/>
            <person name="Nordberg H.P."/>
            <person name="Cantor M.N."/>
            <person name="Hua S.X."/>
        </authorList>
    </citation>
    <scope>NUCLEOTIDE SEQUENCE [LARGE SCALE GENOMIC DNA]</scope>
    <source>
        <strain evidence="3 4">UH-Slu-Lm8-n1</strain>
    </source>
</reference>
<keyword evidence="2" id="KW-0233">DNA recombination</keyword>
<dbReference type="InterPro" id="IPR052925">
    <property type="entry name" value="Phage_Integrase-like_Recomb"/>
</dbReference>
<accession>A0A0D0APT6</accession>